<keyword evidence="4" id="KW-0503">Monooxygenase</keyword>
<accession>A0ABX9T2L2</accession>
<dbReference type="GO" id="GO:0004497">
    <property type="term" value="F:monooxygenase activity"/>
    <property type="evidence" value="ECO:0007669"/>
    <property type="project" value="UniProtKB-KW"/>
</dbReference>
<evidence type="ECO:0000256" key="3">
    <source>
        <dbReference type="ARBA" id="ARBA00023002"/>
    </source>
</evidence>
<keyword evidence="5" id="KW-1185">Reference proteome</keyword>
<proteinExistence type="predicted"/>
<dbReference type="InterPro" id="IPR051209">
    <property type="entry name" value="FAD-bind_Monooxygenase_sf"/>
</dbReference>
<name>A0ABX9T2L2_SPHMI</name>
<dbReference type="InterPro" id="IPR020946">
    <property type="entry name" value="Flavin_mOase-like"/>
</dbReference>
<dbReference type="PRINTS" id="PR00368">
    <property type="entry name" value="FADPNR"/>
</dbReference>
<dbReference type="EMBL" id="RBWX01000007">
    <property type="protein sequence ID" value="RKS91540.1"/>
    <property type="molecule type" value="Genomic_DNA"/>
</dbReference>
<dbReference type="InterPro" id="IPR036188">
    <property type="entry name" value="FAD/NAD-bd_sf"/>
</dbReference>
<evidence type="ECO:0000256" key="2">
    <source>
        <dbReference type="ARBA" id="ARBA00022827"/>
    </source>
</evidence>
<dbReference type="SUPFAM" id="SSF51905">
    <property type="entry name" value="FAD/NAD(P)-binding domain"/>
    <property type="match status" value="2"/>
</dbReference>
<protein>
    <submittedName>
        <fullName evidence="4">4-hydroxyacetophenone monooxygenase</fullName>
    </submittedName>
</protein>
<evidence type="ECO:0000256" key="1">
    <source>
        <dbReference type="ARBA" id="ARBA00022630"/>
    </source>
</evidence>
<dbReference type="Pfam" id="PF00743">
    <property type="entry name" value="FMO-like"/>
    <property type="match status" value="1"/>
</dbReference>
<evidence type="ECO:0000313" key="4">
    <source>
        <dbReference type="EMBL" id="RKS91540.1"/>
    </source>
</evidence>
<sequence length="662" mass="73840">MDALQEEMRLENITDRPAAGAGVDYVRLRAGVDNGNIPSLLLCLFQMTGDAKWLEAPFAPKRGKGLDDNDSAGLPDDLQQLIRDAAYEAIVAWLNGLDFALPRPTNAQLAHILSVAMVEDVPDEYGDVIAATMRLEGEVSVPRPERPLSAIVIGAGVSGICAAIKLADMGVECRIFEKNTQFGGTWWENRYPGCGVDTPNLTYTFSFRGADWSKYFPLRDEISSYLVETAAEYGLNDRVSFETTVQKAEWMEGESRWKVTITDKNGRVEHHYADLVFSAVGILNMPLVPNIPGLDGFAGRVVHTSDWPEDLDVTGKRVAVVGNGASAMQVVPAIAGSVSELTIFARSKQWAAPFPQFRKVVPDGVRYLLQTVPLYRAWYEQRLSWTFNDRVHGTLFRDPDWNHPERAVNAINDGHREYFTRYVMEELGDRQDLLPHVLPDYPPFAKRMLLDNGWYRTLRRENVRLIPDRLSEIRGEQLIAGNGESVSADVLILATGFQAANVLGSYDVVGRGGRVLRDFWDGDNAAAYLGTVVPGFPNFFILLGPNVGAGHGGSMIRSIENQTHYALRIVEEMVRQGASAVEVREQVYDDYLNKVDAAHEKLVWTHPGTENWYRNARGRIVAITPWRNDAFWRMTRNAHPAEFIFTDNRAPAREGEKAAANG</sequence>
<keyword evidence="1" id="KW-0285">Flavoprotein</keyword>
<gene>
    <name evidence="4" type="ORF">DFR51_1106</name>
</gene>
<reference evidence="4 5" key="1">
    <citation type="submission" date="2018-10" db="EMBL/GenBank/DDBJ databases">
        <title>Genomic Encyclopedia of Type Strains, Phase IV (KMG-IV): sequencing the most valuable type-strain genomes for metagenomic binning, comparative biology and taxonomic classification.</title>
        <authorList>
            <person name="Goeker M."/>
        </authorList>
    </citation>
    <scope>NUCLEOTIDE SEQUENCE [LARGE SCALE GENOMIC DNA]</scope>
    <source>
        <strain evidence="4 5">DSM 19791</strain>
    </source>
</reference>
<dbReference type="Gene3D" id="3.50.50.60">
    <property type="entry name" value="FAD/NAD(P)-binding domain"/>
    <property type="match status" value="2"/>
</dbReference>
<dbReference type="Proteomes" id="UP000276029">
    <property type="component" value="Unassembled WGS sequence"/>
</dbReference>
<keyword evidence="2" id="KW-0274">FAD</keyword>
<organism evidence="4 5">
    <name type="scientific">Sphingosinicella microcystinivorans</name>
    <dbReference type="NCBI Taxonomy" id="335406"/>
    <lineage>
        <taxon>Bacteria</taxon>
        <taxon>Pseudomonadati</taxon>
        <taxon>Pseudomonadota</taxon>
        <taxon>Alphaproteobacteria</taxon>
        <taxon>Sphingomonadales</taxon>
        <taxon>Sphingosinicellaceae</taxon>
        <taxon>Sphingosinicella</taxon>
    </lineage>
</organism>
<dbReference type="PANTHER" id="PTHR42877:SF4">
    <property type="entry name" value="FAD_NAD(P)-BINDING DOMAIN-CONTAINING PROTEIN-RELATED"/>
    <property type="match status" value="1"/>
</dbReference>
<dbReference type="PANTHER" id="PTHR42877">
    <property type="entry name" value="L-ORNITHINE N(5)-MONOOXYGENASE-RELATED"/>
    <property type="match status" value="1"/>
</dbReference>
<evidence type="ECO:0000313" key="5">
    <source>
        <dbReference type="Proteomes" id="UP000276029"/>
    </source>
</evidence>
<keyword evidence="3" id="KW-0560">Oxidoreductase</keyword>
<comment type="caution">
    <text evidence="4">The sequence shown here is derived from an EMBL/GenBank/DDBJ whole genome shotgun (WGS) entry which is preliminary data.</text>
</comment>
<dbReference type="PRINTS" id="PR00411">
    <property type="entry name" value="PNDRDTASEI"/>
</dbReference>